<gene>
    <name evidence="3" type="ORF">D0Z07_8866</name>
</gene>
<feature type="compositionally biased region" description="Acidic residues" evidence="1">
    <location>
        <begin position="322"/>
        <end position="334"/>
    </location>
</feature>
<dbReference type="SMART" id="SM00292">
    <property type="entry name" value="BRCT"/>
    <property type="match status" value="1"/>
</dbReference>
<evidence type="ECO:0000313" key="3">
    <source>
        <dbReference type="EMBL" id="KAG0645267.1"/>
    </source>
</evidence>
<dbReference type="CDD" id="cd00027">
    <property type="entry name" value="BRCT"/>
    <property type="match status" value="1"/>
</dbReference>
<protein>
    <recommendedName>
        <fullName evidence="2">BRCT domain-containing protein</fullName>
    </recommendedName>
</protein>
<organism evidence="3 4">
    <name type="scientific">Hyphodiscus hymeniophilus</name>
    <dbReference type="NCBI Taxonomy" id="353542"/>
    <lineage>
        <taxon>Eukaryota</taxon>
        <taxon>Fungi</taxon>
        <taxon>Dikarya</taxon>
        <taxon>Ascomycota</taxon>
        <taxon>Pezizomycotina</taxon>
        <taxon>Leotiomycetes</taxon>
        <taxon>Helotiales</taxon>
        <taxon>Hyphodiscaceae</taxon>
        <taxon>Hyphodiscus</taxon>
    </lineage>
</organism>
<feature type="region of interest" description="Disordered" evidence="1">
    <location>
        <begin position="1"/>
        <end position="32"/>
    </location>
</feature>
<dbReference type="SUPFAM" id="SSF142921">
    <property type="entry name" value="WGR domain-like"/>
    <property type="match status" value="1"/>
</dbReference>
<dbReference type="OrthoDB" id="342264at2759"/>
<dbReference type="AlphaFoldDB" id="A0A9P6SQM3"/>
<dbReference type="PROSITE" id="PS50172">
    <property type="entry name" value="BRCT"/>
    <property type="match status" value="1"/>
</dbReference>
<feature type="region of interest" description="Disordered" evidence="1">
    <location>
        <begin position="302"/>
        <end position="367"/>
    </location>
</feature>
<accession>A0A9P6SQM3</accession>
<reference evidence="3" key="1">
    <citation type="submission" date="2019-07" db="EMBL/GenBank/DDBJ databases">
        <title>Hyphodiscus hymeniophilus genome sequencing and assembly.</title>
        <authorList>
            <person name="Kramer G."/>
            <person name="Nodwell J."/>
        </authorList>
    </citation>
    <scope>NUCLEOTIDE SEQUENCE</scope>
    <source>
        <strain evidence="3">ATCC 34498</strain>
    </source>
</reference>
<feature type="domain" description="BRCT" evidence="2">
    <location>
        <begin position="35"/>
        <end position="118"/>
    </location>
</feature>
<dbReference type="SUPFAM" id="SSF52113">
    <property type="entry name" value="BRCT domain"/>
    <property type="match status" value="1"/>
</dbReference>
<sequence length="367" mass="41938">MAPRKTIVDSNTRKSSSRKSAPKPIKDRKEKVQKPLKQILRGLNISFSGDFGDGWEYEKVVKWIRYHGGTYDSAVSEHTTHLICTIEDYKNKTQQVKKARALGRSCYIVTKDWLDDCLIRTKKKPKRREVETPYTLDSILKRLHQSPAKQQEYRDRFEKGVKAGNEFVDNDLWHVYYDGTGFEYKVVCHRFPEAGSTMCEKYTIYLFESLPKPCLYMVGAKYSKGRGHKAHYWREECKAKVWVDAWKDFNRFFLDKTGIHWNDRCDGLPPIEGKFTYIFPTLGRPVGALPEGKQAPKFQEQTMAEAKETDHNVTAKGLIYDTDSEGEGEGDDTETSSTPSSTPNRSFAVRAPSPTSPVSISSDSASE</sequence>
<comment type="caution">
    <text evidence="3">The sequence shown here is derived from an EMBL/GenBank/DDBJ whole genome shotgun (WGS) entry which is preliminary data.</text>
</comment>
<dbReference type="InterPro" id="IPR036420">
    <property type="entry name" value="BRCT_dom_sf"/>
</dbReference>
<dbReference type="Gene3D" id="3.40.50.10190">
    <property type="entry name" value="BRCT domain"/>
    <property type="match status" value="1"/>
</dbReference>
<dbReference type="InterPro" id="IPR001357">
    <property type="entry name" value="BRCT_dom"/>
</dbReference>
<dbReference type="Pfam" id="PF00533">
    <property type="entry name" value="BRCT"/>
    <property type="match status" value="1"/>
</dbReference>
<evidence type="ECO:0000256" key="1">
    <source>
        <dbReference type="SAM" id="MobiDB-lite"/>
    </source>
</evidence>
<keyword evidence="4" id="KW-1185">Reference proteome</keyword>
<dbReference type="InterPro" id="IPR036930">
    <property type="entry name" value="WGR_dom_sf"/>
</dbReference>
<name>A0A9P6SQM3_9HELO</name>
<evidence type="ECO:0000313" key="4">
    <source>
        <dbReference type="Proteomes" id="UP000785200"/>
    </source>
</evidence>
<dbReference type="EMBL" id="VNKQ01000019">
    <property type="protein sequence ID" value="KAG0645267.1"/>
    <property type="molecule type" value="Genomic_DNA"/>
</dbReference>
<dbReference type="Proteomes" id="UP000785200">
    <property type="component" value="Unassembled WGS sequence"/>
</dbReference>
<feature type="compositionally biased region" description="Low complexity" evidence="1">
    <location>
        <begin position="352"/>
        <end position="367"/>
    </location>
</feature>
<evidence type="ECO:0000259" key="2">
    <source>
        <dbReference type="PROSITE" id="PS50172"/>
    </source>
</evidence>
<proteinExistence type="predicted"/>